<evidence type="ECO:0000313" key="2">
    <source>
        <dbReference type="Proteomes" id="UP000214746"/>
    </source>
</evidence>
<dbReference type="AlphaFoldDB" id="A0A2W1NSV9"/>
<dbReference type="OrthoDB" id="2991134at2"/>
<dbReference type="RefSeq" id="WP_089198365.1">
    <property type="nucleotide sequence ID" value="NZ_NHRJ02000001.1"/>
</dbReference>
<gene>
    <name evidence="1" type="ORF">CBW46_002125</name>
</gene>
<keyword evidence="2" id="KW-1185">Reference proteome</keyword>
<accession>A0A2W1NSV9</accession>
<evidence type="ECO:0000313" key="1">
    <source>
        <dbReference type="EMBL" id="PZE22595.1"/>
    </source>
</evidence>
<dbReference type="Proteomes" id="UP000214746">
    <property type="component" value="Unassembled WGS sequence"/>
</dbReference>
<proteinExistence type="predicted"/>
<reference evidence="1" key="1">
    <citation type="submission" date="2018-06" db="EMBL/GenBank/DDBJ databases">
        <title>Paenibacillus xerothermodurans sp. nov. an extremely dry heat resistant spore forming bacterium isolated from the soil of Cape Canaveral, Florida.</title>
        <authorList>
            <person name="Seuylemezian A."/>
            <person name="Kaur N."/>
            <person name="Patil P."/>
            <person name="Patil P."/>
            <person name="Mayilraj S."/>
            <person name="Vaishampayan P."/>
        </authorList>
    </citation>
    <scope>NUCLEOTIDE SEQUENCE [LARGE SCALE GENOMIC DNA]</scope>
    <source>
        <strain evidence="1">ATCC 27380</strain>
    </source>
</reference>
<dbReference type="EMBL" id="NHRJ02000001">
    <property type="protein sequence ID" value="PZE22595.1"/>
    <property type="molecule type" value="Genomic_DNA"/>
</dbReference>
<organism evidence="1 2">
    <name type="scientific">Paenibacillus xerothermodurans</name>
    <dbReference type="NCBI Taxonomy" id="1977292"/>
    <lineage>
        <taxon>Bacteria</taxon>
        <taxon>Bacillati</taxon>
        <taxon>Bacillota</taxon>
        <taxon>Bacilli</taxon>
        <taxon>Bacillales</taxon>
        <taxon>Paenibacillaceae</taxon>
        <taxon>Paenibacillus</taxon>
    </lineage>
</organism>
<comment type="caution">
    <text evidence="1">The sequence shown here is derived from an EMBL/GenBank/DDBJ whole genome shotgun (WGS) entry which is preliminary data.</text>
</comment>
<evidence type="ECO:0008006" key="3">
    <source>
        <dbReference type="Google" id="ProtNLM"/>
    </source>
</evidence>
<name>A0A2W1NSV9_PAEXE</name>
<sequence length="69" mass="7920">MAHKLERYIGHTVEIMYIDRHGTITHRFIQIHSVKGNYIRAHCFSQGKPRIFSIANILAVSLAEKKSSV</sequence>
<protein>
    <recommendedName>
        <fullName evidence="3">WYL domain-containing protein</fullName>
    </recommendedName>
</protein>